<dbReference type="EMBL" id="JACRAF010000019">
    <property type="protein sequence ID" value="MBI4921381.1"/>
    <property type="molecule type" value="Genomic_DNA"/>
</dbReference>
<evidence type="ECO:0000313" key="1">
    <source>
        <dbReference type="EMBL" id="MBI4921381.1"/>
    </source>
</evidence>
<organism evidence="1 2">
    <name type="scientific">Devosia nanyangense</name>
    <dbReference type="NCBI Taxonomy" id="1228055"/>
    <lineage>
        <taxon>Bacteria</taxon>
        <taxon>Pseudomonadati</taxon>
        <taxon>Pseudomonadota</taxon>
        <taxon>Alphaproteobacteria</taxon>
        <taxon>Hyphomicrobiales</taxon>
        <taxon>Devosiaceae</taxon>
        <taxon>Devosia</taxon>
    </lineage>
</organism>
<sequence>MGLIDTLRSALRTPSRREAELGYLNEATSLIDLEMREREIDRGRFRHLPRRR</sequence>
<name>A0A933NXU3_9HYPH</name>
<reference evidence="1" key="1">
    <citation type="submission" date="2020-07" db="EMBL/GenBank/DDBJ databases">
        <title>Huge and variable diversity of episymbiotic CPR bacteria and DPANN archaea in groundwater ecosystems.</title>
        <authorList>
            <person name="He C.Y."/>
            <person name="Keren R."/>
            <person name="Whittaker M."/>
            <person name="Farag I.F."/>
            <person name="Doudna J."/>
            <person name="Cate J.H.D."/>
            <person name="Banfield J.F."/>
        </authorList>
    </citation>
    <scope>NUCLEOTIDE SEQUENCE</scope>
    <source>
        <strain evidence="1">NC_groundwater_1586_Pr3_B-0.1um_66_15</strain>
    </source>
</reference>
<evidence type="ECO:0000313" key="2">
    <source>
        <dbReference type="Proteomes" id="UP000782610"/>
    </source>
</evidence>
<comment type="caution">
    <text evidence="1">The sequence shown here is derived from an EMBL/GenBank/DDBJ whole genome shotgun (WGS) entry which is preliminary data.</text>
</comment>
<dbReference type="InterPro" id="IPR021946">
    <property type="entry name" value="DUF3563"/>
</dbReference>
<dbReference type="Proteomes" id="UP000782610">
    <property type="component" value="Unassembled WGS sequence"/>
</dbReference>
<accession>A0A933NXU3</accession>
<proteinExistence type="predicted"/>
<dbReference type="AlphaFoldDB" id="A0A933NXU3"/>
<protein>
    <submittedName>
        <fullName evidence="1">DUF3563 family protein</fullName>
    </submittedName>
</protein>
<gene>
    <name evidence="1" type="ORF">HY834_06490</name>
</gene>
<dbReference type="Pfam" id="PF12086">
    <property type="entry name" value="DUF3563"/>
    <property type="match status" value="1"/>
</dbReference>